<evidence type="ECO:0000256" key="2">
    <source>
        <dbReference type="ARBA" id="ARBA00007560"/>
    </source>
</evidence>
<evidence type="ECO:0000256" key="4">
    <source>
        <dbReference type="SAM" id="MobiDB-lite"/>
    </source>
</evidence>
<dbReference type="Proteomes" id="UP000187013">
    <property type="component" value="Unassembled WGS sequence"/>
</dbReference>
<dbReference type="eggNOG" id="KOG2478">
    <property type="taxonomic scope" value="Eukaryota"/>
</dbReference>
<keyword evidence="3" id="KW-0539">Nucleus</keyword>
<dbReference type="GO" id="GO:0003682">
    <property type="term" value="F:chromatin binding"/>
    <property type="evidence" value="ECO:0007669"/>
    <property type="project" value="TreeGrafter"/>
</dbReference>
<dbReference type="PANTHER" id="PTHR23188:SF12">
    <property type="entry name" value="RNA POLYMERASE II-ASSOCIATED FACTOR 1 HOMOLOG"/>
    <property type="match status" value="1"/>
</dbReference>
<comment type="caution">
    <text evidence="5">The sequence shown here is derived from an EMBL/GenBank/DDBJ whole genome shotgun (WGS) entry which is preliminary data.</text>
</comment>
<organism evidence="5 6">
    <name type="scientific">Zygosaccharomyces rouxii</name>
    <dbReference type="NCBI Taxonomy" id="4956"/>
    <lineage>
        <taxon>Eukaryota</taxon>
        <taxon>Fungi</taxon>
        <taxon>Dikarya</taxon>
        <taxon>Ascomycota</taxon>
        <taxon>Saccharomycotina</taxon>
        <taxon>Saccharomycetes</taxon>
        <taxon>Saccharomycetales</taxon>
        <taxon>Saccharomycetaceae</taxon>
        <taxon>Zygosaccharomyces</taxon>
    </lineage>
</organism>
<dbReference type="GO" id="GO:0016593">
    <property type="term" value="C:Cdc73/Paf1 complex"/>
    <property type="evidence" value="ECO:0007669"/>
    <property type="project" value="InterPro"/>
</dbReference>
<dbReference type="OrthoDB" id="10260285at2759"/>
<evidence type="ECO:0000313" key="5">
    <source>
        <dbReference type="EMBL" id="GAV51463.1"/>
    </source>
</evidence>
<protein>
    <recommendedName>
        <fullName evidence="7">RNA polymerase II-associated protein 1</fullName>
    </recommendedName>
</protein>
<dbReference type="InterPro" id="IPR007133">
    <property type="entry name" value="RNA_pol_II-assoc_Paf1"/>
</dbReference>
<proteinExistence type="inferred from homology"/>
<dbReference type="EMBL" id="BDGX01000030">
    <property type="protein sequence ID" value="GAV51463.1"/>
    <property type="molecule type" value="Genomic_DNA"/>
</dbReference>
<feature type="region of interest" description="Disordered" evidence="4">
    <location>
        <begin position="376"/>
        <end position="511"/>
    </location>
</feature>
<feature type="compositionally biased region" description="Acidic residues" evidence="4">
    <location>
        <begin position="376"/>
        <end position="393"/>
    </location>
</feature>
<sequence length="511" mass="58947">MSKKQDYIAKIRYDNRLPAPLLPPRLLKYTINPEEEADSSELITSLYTKTSVTPLIKVNEDLGMPLDLMKIPGMLDHMDTKYLYDFDGVKLQPEDRMLLRDPGVDKLPKTDISKVSFLRRTEYISTTITSHHHSQIEETKKRAASEMEDEEELLNAPQLLEKVENTFDCMTNDLSKLQHPVKKKLRAVKTWNLLPDTASMDQNYFLLKMVGSALLDKKEKENLALSTAIFRPVELEEDEWISMYTTEPKDSNILGGEVEKNLEDNLQDDPNADKVYKFKRLRDFALKQVPPQGHSGSFGELSLVLNDEKGIAYYKPLRSRIELRRRRVNDVIKPLVREHNLDQINVTLRNPTTQEAKARDKLRMQFDPIDFANVDDEEEEQEQPQEQEQEQEPNNESQQPEQSEQPESKPEESQSKPEEPEEPESKPEEPENKPEEPESKPEEPENKPEEPESKPEEPESKLEEPASKSEEPESKPEESEDVGQSKKGSESKEPEASENQEEKSQDDKELP</sequence>
<feature type="compositionally biased region" description="Low complexity" evidence="4">
    <location>
        <begin position="394"/>
        <end position="405"/>
    </location>
</feature>
<dbReference type="AlphaFoldDB" id="A0A1Q3A767"/>
<comment type="subcellular location">
    <subcellularLocation>
        <location evidence="1">Nucleus</location>
    </subcellularLocation>
</comment>
<evidence type="ECO:0000256" key="1">
    <source>
        <dbReference type="ARBA" id="ARBA00004123"/>
    </source>
</evidence>
<dbReference type="Pfam" id="PF03985">
    <property type="entry name" value="Paf1"/>
    <property type="match status" value="1"/>
</dbReference>
<comment type="similarity">
    <text evidence="2">Belongs to the PAF1 family.</text>
</comment>
<accession>A0A1Q3A767</accession>
<evidence type="ECO:0000313" key="6">
    <source>
        <dbReference type="Proteomes" id="UP000187013"/>
    </source>
</evidence>
<evidence type="ECO:0008006" key="7">
    <source>
        <dbReference type="Google" id="ProtNLM"/>
    </source>
</evidence>
<reference evidence="5 6" key="1">
    <citation type="submission" date="2016-08" db="EMBL/GenBank/DDBJ databases">
        <title>Draft genome sequence of allopolyploid Zygosaccharomyces rouxii.</title>
        <authorList>
            <person name="Watanabe J."/>
            <person name="Uehara K."/>
            <person name="Mogi Y."/>
            <person name="Tsukioka Y."/>
        </authorList>
    </citation>
    <scope>NUCLEOTIDE SEQUENCE [LARGE SCALE GENOMIC DNA]</scope>
    <source>
        <strain evidence="5 6">NBRC 110957</strain>
    </source>
</reference>
<evidence type="ECO:0000256" key="3">
    <source>
        <dbReference type="ARBA" id="ARBA00023242"/>
    </source>
</evidence>
<dbReference type="GO" id="GO:0000993">
    <property type="term" value="F:RNA polymerase II complex binding"/>
    <property type="evidence" value="ECO:0007669"/>
    <property type="project" value="TreeGrafter"/>
</dbReference>
<dbReference type="GO" id="GO:0006368">
    <property type="term" value="P:transcription elongation by RNA polymerase II"/>
    <property type="evidence" value="ECO:0007669"/>
    <property type="project" value="InterPro"/>
</dbReference>
<name>A0A1Q3A767_ZYGRO</name>
<gene>
    <name evidence="5" type="ORF">ZYGR_0AD06460</name>
</gene>
<feature type="compositionally biased region" description="Basic and acidic residues" evidence="4">
    <location>
        <begin position="406"/>
        <end position="511"/>
    </location>
</feature>
<dbReference type="PANTHER" id="PTHR23188">
    <property type="entry name" value="RNA POLYMERASE II-ASSOCIATED FACTOR 1 HOMOLOG"/>
    <property type="match status" value="1"/>
</dbReference>